<dbReference type="GO" id="GO:0016987">
    <property type="term" value="F:sigma factor activity"/>
    <property type="evidence" value="ECO:0007669"/>
    <property type="project" value="UniProtKB-KW"/>
</dbReference>
<evidence type="ECO:0000256" key="1">
    <source>
        <dbReference type="ARBA" id="ARBA00010641"/>
    </source>
</evidence>
<dbReference type="InterPro" id="IPR013325">
    <property type="entry name" value="RNA_pol_sigma_r2"/>
</dbReference>
<dbReference type="Pfam" id="PF04542">
    <property type="entry name" value="Sigma70_r2"/>
    <property type="match status" value="1"/>
</dbReference>
<dbReference type="PANTHER" id="PTHR43133">
    <property type="entry name" value="RNA POLYMERASE ECF-TYPE SIGMA FACTO"/>
    <property type="match status" value="1"/>
</dbReference>
<evidence type="ECO:0000259" key="5">
    <source>
        <dbReference type="Pfam" id="PF04542"/>
    </source>
</evidence>
<dbReference type="AlphaFoldDB" id="A0A9D9NBB0"/>
<keyword evidence="4" id="KW-0804">Transcription</keyword>
<comment type="similarity">
    <text evidence="1">Belongs to the sigma-70 factor family. ECF subfamily.</text>
</comment>
<accession>A0A9D9NBB0</accession>
<evidence type="ECO:0000256" key="3">
    <source>
        <dbReference type="ARBA" id="ARBA00023082"/>
    </source>
</evidence>
<dbReference type="NCBIfam" id="TIGR02985">
    <property type="entry name" value="Sig70_bacteroi1"/>
    <property type="match status" value="1"/>
</dbReference>
<dbReference type="InterPro" id="IPR014284">
    <property type="entry name" value="RNA_pol_sigma-70_dom"/>
</dbReference>
<dbReference type="SUPFAM" id="SSF88659">
    <property type="entry name" value="Sigma3 and sigma4 domains of RNA polymerase sigma factors"/>
    <property type="match status" value="1"/>
</dbReference>
<dbReference type="Proteomes" id="UP000823660">
    <property type="component" value="Unassembled WGS sequence"/>
</dbReference>
<protein>
    <submittedName>
        <fullName evidence="7">RNA polymerase sigma-70 factor</fullName>
    </submittedName>
</protein>
<name>A0A9D9NBB0_9BACT</name>
<keyword evidence="3" id="KW-0731">Sigma factor</keyword>
<evidence type="ECO:0000313" key="8">
    <source>
        <dbReference type="Proteomes" id="UP000823660"/>
    </source>
</evidence>
<dbReference type="InterPro" id="IPR007627">
    <property type="entry name" value="RNA_pol_sigma70_r2"/>
</dbReference>
<feature type="domain" description="RNA polymerase sigma factor 70 region 4 type 2" evidence="6">
    <location>
        <begin position="114"/>
        <end position="163"/>
    </location>
</feature>
<dbReference type="InterPro" id="IPR014327">
    <property type="entry name" value="RNA_pol_sigma70_bacteroid"/>
</dbReference>
<evidence type="ECO:0000259" key="6">
    <source>
        <dbReference type="Pfam" id="PF08281"/>
    </source>
</evidence>
<comment type="caution">
    <text evidence="7">The sequence shown here is derived from an EMBL/GenBank/DDBJ whole genome shotgun (WGS) entry which is preliminary data.</text>
</comment>
<dbReference type="CDD" id="cd06171">
    <property type="entry name" value="Sigma70_r4"/>
    <property type="match status" value="1"/>
</dbReference>
<dbReference type="Gene3D" id="1.10.10.10">
    <property type="entry name" value="Winged helix-like DNA-binding domain superfamily/Winged helix DNA-binding domain"/>
    <property type="match status" value="1"/>
</dbReference>
<sequence length="189" mass="22190">MLLDNTSFENLYYEYSDRLCNYASHYLSDRAMAGDIVQDAYIHLWEKYKGKESEEWHPLLFTMVRNRCIDRLRHLEFSGTRAFVTPLSEVCEDRLYHSDFHSDSKTIYGELSAQISNVLDRLPEKCREVFVMSRFRGMKNREIASSLGISEKAVEKHISRALRVFKEELHKSGYLGHDLRLLLLFLLSA</sequence>
<dbReference type="InterPro" id="IPR039425">
    <property type="entry name" value="RNA_pol_sigma-70-like"/>
</dbReference>
<dbReference type="InterPro" id="IPR013324">
    <property type="entry name" value="RNA_pol_sigma_r3/r4-like"/>
</dbReference>
<evidence type="ECO:0000256" key="4">
    <source>
        <dbReference type="ARBA" id="ARBA00023163"/>
    </source>
</evidence>
<dbReference type="PANTHER" id="PTHR43133:SF46">
    <property type="entry name" value="RNA POLYMERASE SIGMA-70 FACTOR ECF SUBFAMILY"/>
    <property type="match status" value="1"/>
</dbReference>
<proteinExistence type="inferred from homology"/>
<dbReference type="Pfam" id="PF08281">
    <property type="entry name" value="Sigma70_r4_2"/>
    <property type="match status" value="1"/>
</dbReference>
<dbReference type="EMBL" id="JADIMH010000032">
    <property type="protein sequence ID" value="MBO8467313.1"/>
    <property type="molecule type" value="Genomic_DNA"/>
</dbReference>
<evidence type="ECO:0000313" key="7">
    <source>
        <dbReference type="EMBL" id="MBO8467313.1"/>
    </source>
</evidence>
<evidence type="ECO:0000256" key="2">
    <source>
        <dbReference type="ARBA" id="ARBA00023015"/>
    </source>
</evidence>
<organism evidence="7 8">
    <name type="scientific">Candidatus Cryptobacteroides faecipullorum</name>
    <dbReference type="NCBI Taxonomy" id="2840764"/>
    <lineage>
        <taxon>Bacteria</taxon>
        <taxon>Pseudomonadati</taxon>
        <taxon>Bacteroidota</taxon>
        <taxon>Bacteroidia</taxon>
        <taxon>Bacteroidales</taxon>
        <taxon>Candidatus Cryptobacteroides</taxon>
    </lineage>
</organism>
<dbReference type="GO" id="GO:0003677">
    <property type="term" value="F:DNA binding"/>
    <property type="evidence" value="ECO:0007669"/>
    <property type="project" value="InterPro"/>
</dbReference>
<dbReference type="InterPro" id="IPR013249">
    <property type="entry name" value="RNA_pol_sigma70_r4_t2"/>
</dbReference>
<keyword evidence="2" id="KW-0805">Transcription regulation</keyword>
<reference evidence="7" key="2">
    <citation type="journal article" date="2021" name="PeerJ">
        <title>Extensive microbial diversity within the chicken gut microbiome revealed by metagenomics and culture.</title>
        <authorList>
            <person name="Gilroy R."/>
            <person name="Ravi A."/>
            <person name="Getino M."/>
            <person name="Pursley I."/>
            <person name="Horton D.L."/>
            <person name="Alikhan N.F."/>
            <person name="Baker D."/>
            <person name="Gharbi K."/>
            <person name="Hall N."/>
            <person name="Watson M."/>
            <person name="Adriaenssens E.M."/>
            <person name="Foster-Nyarko E."/>
            <person name="Jarju S."/>
            <person name="Secka A."/>
            <person name="Antonio M."/>
            <person name="Oren A."/>
            <person name="Chaudhuri R.R."/>
            <person name="La Ragione R."/>
            <person name="Hildebrand F."/>
            <person name="Pallen M.J."/>
        </authorList>
    </citation>
    <scope>NUCLEOTIDE SEQUENCE</scope>
    <source>
        <strain evidence="7">B1-15692</strain>
    </source>
</reference>
<dbReference type="SUPFAM" id="SSF88946">
    <property type="entry name" value="Sigma2 domain of RNA polymerase sigma factors"/>
    <property type="match status" value="1"/>
</dbReference>
<feature type="domain" description="RNA polymerase sigma-70 region 2" evidence="5">
    <location>
        <begin position="11"/>
        <end position="74"/>
    </location>
</feature>
<dbReference type="InterPro" id="IPR036388">
    <property type="entry name" value="WH-like_DNA-bd_sf"/>
</dbReference>
<dbReference type="Gene3D" id="1.10.1740.10">
    <property type="match status" value="1"/>
</dbReference>
<gene>
    <name evidence="7" type="ORF">IAB99_06080</name>
</gene>
<reference evidence="7" key="1">
    <citation type="submission" date="2020-10" db="EMBL/GenBank/DDBJ databases">
        <authorList>
            <person name="Gilroy R."/>
        </authorList>
    </citation>
    <scope>NUCLEOTIDE SEQUENCE</scope>
    <source>
        <strain evidence="7">B1-15692</strain>
    </source>
</reference>
<dbReference type="GO" id="GO:0006352">
    <property type="term" value="P:DNA-templated transcription initiation"/>
    <property type="evidence" value="ECO:0007669"/>
    <property type="project" value="InterPro"/>
</dbReference>
<dbReference type="NCBIfam" id="TIGR02937">
    <property type="entry name" value="sigma70-ECF"/>
    <property type="match status" value="1"/>
</dbReference>